<organism evidence="2 3">
    <name type="scientific">Clostridium puniceum</name>
    <dbReference type="NCBI Taxonomy" id="29367"/>
    <lineage>
        <taxon>Bacteria</taxon>
        <taxon>Bacillati</taxon>
        <taxon>Bacillota</taxon>
        <taxon>Clostridia</taxon>
        <taxon>Eubacteriales</taxon>
        <taxon>Clostridiaceae</taxon>
        <taxon>Clostridium</taxon>
    </lineage>
</organism>
<dbReference type="GO" id="GO:0005886">
    <property type="term" value="C:plasma membrane"/>
    <property type="evidence" value="ECO:0007669"/>
    <property type="project" value="TreeGrafter"/>
</dbReference>
<name>A0A1S8T9F7_9CLOT</name>
<sequence length="464" mass="50662">MSDLVINSKKSKSKANSNEKPLSFGSIFAYGSGNFASQLSWTMVSTYLILFYTNVAGIAAGAVALIMLIVKVWDAIFDPILGGIMERTHTRWGRFRPYILFGAPFLVLFTVLTFSSPNFSPNGKIIYAFITYLLLSICYSVVNVPYVSLPGVMSRNGNEINRLYAGQLIGMTTGMIALNMFTLPLVNYFGNGVEAAGYQKTATIFALVALPIFFFVFKTSREVVTVKKENAVPAKEAMKLIVKNKPLMATTVYTIVSMIGMFGRLGVAVFYYMFVVGRFELITLFMMMQMIVGTIVMPFTPAIIRKIGKKNTAILAMALQTIAMVMIFFGDPTNIPFLIISHIVYGLGYIAGPCGSGMTVDSIDYGEWKYGGRADGTAFAVQVLGQKIASAVGASLGIFIIGLFGFVAGQPVTPEIAKGINISVNLVPAACFLLSIIPLLFYNLPESKVEEIREELAIRHGEHD</sequence>
<dbReference type="STRING" id="29367.CLPUN_41360"/>
<reference evidence="2 3" key="1">
    <citation type="submission" date="2016-05" db="EMBL/GenBank/DDBJ databases">
        <title>Microbial solvent formation.</title>
        <authorList>
            <person name="Poehlein A."/>
            <person name="Montoya Solano J.D."/>
            <person name="Flitsch S."/>
            <person name="Krabben P."/>
            <person name="Duerre P."/>
            <person name="Daniel R."/>
        </authorList>
    </citation>
    <scope>NUCLEOTIDE SEQUENCE [LARGE SCALE GENOMIC DNA]</scope>
    <source>
        <strain evidence="2 3">DSM 2619</strain>
    </source>
</reference>
<dbReference type="SUPFAM" id="SSF103473">
    <property type="entry name" value="MFS general substrate transporter"/>
    <property type="match status" value="1"/>
</dbReference>
<dbReference type="InterPro" id="IPR039672">
    <property type="entry name" value="MFS_2"/>
</dbReference>
<dbReference type="GO" id="GO:0008643">
    <property type="term" value="P:carbohydrate transport"/>
    <property type="evidence" value="ECO:0007669"/>
    <property type="project" value="InterPro"/>
</dbReference>
<proteinExistence type="predicted"/>
<evidence type="ECO:0000256" key="1">
    <source>
        <dbReference type="SAM" id="Phobius"/>
    </source>
</evidence>
<evidence type="ECO:0000313" key="3">
    <source>
        <dbReference type="Proteomes" id="UP000190890"/>
    </source>
</evidence>
<feature type="transmembrane region" description="Helical" evidence="1">
    <location>
        <begin position="168"/>
        <end position="189"/>
    </location>
</feature>
<feature type="transmembrane region" description="Helical" evidence="1">
    <location>
        <begin position="21"/>
        <end position="41"/>
    </location>
</feature>
<feature type="transmembrane region" description="Helical" evidence="1">
    <location>
        <begin position="420"/>
        <end position="444"/>
    </location>
</feature>
<evidence type="ECO:0000313" key="2">
    <source>
        <dbReference type="EMBL" id="OOM74075.1"/>
    </source>
</evidence>
<dbReference type="Pfam" id="PF13347">
    <property type="entry name" value="MFS_2"/>
    <property type="match status" value="1"/>
</dbReference>
<dbReference type="CDD" id="cd17332">
    <property type="entry name" value="MFS_MelB_like"/>
    <property type="match status" value="1"/>
</dbReference>
<feature type="transmembrane region" description="Helical" evidence="1">
    <location>
        <begin position="388"/>
        <end position="408"/>
    </location>
</feature>
<dbReference type="RefSeq" id="WP_077849096.1">
    <property type="nucleotide sequence ID" value="NZ_LZZM01000204.1"/>
</dbReference>
<dbReference type="InterPro" id="IPR001927">
    <property type="entry name" value="Na/Gal_symport"/>
</dbReference>
<feature type="transmembrane region" description="Helical" evidence="1">
    <location>
        <begin position="281"/>
        <end position="300"/>
    </location>
</feature>
<dbReference type="PANTHER" id="PTHR11328:SF24">
    <property type="entry name" value="MAJOR FACILITATOR SUPERFAMILY (MFS) PROFILE DOMAIN-CONTAINING PROTEIN"/>
    <property type="match status" value="1"/>
</dbReference>
<feature type="transmembrane region" description="Helical" evidence="1">
    <location>
        <begin position="98"/>
        <end position="119"/>
    </location>
</feature>
<feature type="transmembrane region" description="Helical" evidence="1">
    <location>
        <begin position="335"/>
        <end position="352"/>
    </location>
</feature>
<accession>A0A1S8T9F7</accession>
<dbReference type="InterPro" id="IPR036259">
    <property type="entry name" value="MFS_trans_sf"/>
</dbReference>
<gene>
    <name evidence="2" type="primary">uidB_2</name>
    <name evidence="2" type="ORF">CLPUN_41360</name>
</gene>
<dbReference type="AlphaFoldDB" id="A0A1S8T9F7"/>
<dbReference type="NCBIfam" id="TIGR00792">
    <property type="entry name" value="gph"/>
    <property type="match status" value="1"/>
</dbReference>
<keyword evidence="1" id="KW-0812">Transmembrane</keyword>
<feature type="transmembrane region" description="Helical" evidence="1">
    <location>
        <begin position="201"/>
        <end position="217"/>
    </location>
</feature>
<dbReference type="Proteomes" id="UP000190890">
    <property type="component" value="Unassembled WGS sequence"/>
</dbReference>
<protein>
    <submittedName>
        <fullName evidence="2">Glucuronide carrier protein</fullName>
    </submittedName>
</protein>
<dbReference type="PANTHER" id="PTHR11328">
    <property type="entry name" value="MAJOR FACILITATOR SUPERFAMILY DOMAIN-CONTAINING PROTEIN"/>
    <property type="match status" value="1"/>
</dbReference>
<dbReference type="GO" id="GO:0006814">
    <property type="term" value="P:sodium ion transport"/>
    <property type="evidence" value="ECO:0007669"/>
    <property type="project" value="InterPro"/>
</dbReference>
<keyword evidence="3" id="KW-1185">Reference proteome</keyword>
<feature type="transmembrane region" description="Helical" evidence="1">
    <location>
        <begin position="125"/>
        <end position="147"/>
    </location>
</feature>
<feature type="transmembrane region" description="Helical" evidence="1">
    <location>
        <begin position="247"/>
        <end position="275"/>
    </location>
</feature>
<dbReference type="Gene3D" id="1.20.1250.20">
    <property type="entry name" value="MFS general substrate transporter like domains"/>
    <property type="match status" value="2"/>
</dbReference>
<feature type="transmembrane region" description="Helical" evidence="1">
    <location>
        <begin position="47"/>
        <end position="77"/>
    </location>
</feature>
<comment type="caution">
    <text evidence="2">The sequence shown here is derived from an EMBL/GenBank/DDBJ whole genome shotgun (WGS) entry which is preliminary data.</text>
</comment>
<keyword evidence="1" id="KW-1133">Transmembrane helix</keyword>
<feature type="transmembrane region" description="Helical" evidence="1">
    <location>
        <begin position="312"/>
        <end position="329"/>
    </location>
</feature>
<dbReference type="EMBL" id="LZZM01000204">
    <property type="protein sequence ID" value="OOM74075.1"/>
    <property type="molecule type" value="Genomic_DNA"/>
</dbReference>
<dbReference type="GO" id="GO:0015293">
    <property type="term" value="F:symporter activity"/>
    <property type="evidence" value="ECO:0007669"/>
    <property type="project" value="InterPro"/>
</dbReference>
<keyword evidence="1" id="KW-0472">Membrane</keyword>
<dbReference type="OrthoDB" id="9764596at2"/>